<dbReference type="RefSeq" id="WP_112749655.1">
    <property type="nucleotide sequence ID" value="NZ_QMFY01000020.1"/>
</dbReference>
<dbReference type="Proteomes" id="UP000251889">
    <property type="component" value="Unassembled WGS sequence"/>
</dbReference>
<evidence type="ECO:0000256" key="3">
    <source>
        <dbReference type="ARBA" id="ARBA00022801"/>
    </source>
</evidence>
<dbReference type="PANTHER" id="PTHR43772">
    <property type="entry name" value="ENDO-1,4-BETA-XYLANASE"/>
    <property type="match status" value="1"/>
</dbReference>
<dbReference type="SUPFAM" id="SSF75005">
    <property type="entry name" value="Arabinanase/levansucrase/invertase"/>
    <property type="match status" value="1"/>
</dbReference>
<dbReference type="GO" id="GO:0004553">
    <property type="term" value="F:hydrolase activity, hydrolyzing O-glycosyl compounds"/>
    <property type="evidence" value="ECO:0007669"/>
    <property type="project" value="InterPro"/>
</dbReference>
<proteinExistence type="inferred from homology"/>
<evidence type="ECO:0000256" key="5">
    <source>
        <dbReference type="ARBA" id="ARBA00023295"/>
    </source>
</evidence>
<dbReference type="InterPro" id="IPR006710">
    <property type="entry name" value="Glyco_hydro_43"/>
</dbReference>
<organism evidence="7 8">
    <name type="scientific">Pseudochryseolinea flava</name>
    <dbReference type="NCBI Taxonomy" id="2059302"/>
    <lineage>
        <taxon>Bacteria</taxon>
        <taxon>Pseudomonadati</taxon>
        <taxon>Bacteroidota</taxon>
        <taxon>Cytophagia</taxon>
        <taxon>Cytophagales</taxon>
        <taxon>Fulvivirgaceae</taxon>
        <taxon>Pseudochryseolinea</taxon>
    </lineage>
</organism>
<keyword evidence="8" id="KW-1185">Reference proteome</keyword>
<dbReference type="Gene3D" id="2.115.10.20">
    <property type="entry name" value="Glycosyl hydrolase domain, family 43"/>
    <property type="match status" value="1"/>
</dbReference>
<evidence type="ECO:0000256" key="6">
    <source>
        <dbReference type="RuleBase" id="RU361187"/>
    </source>
</evidence>
<name>A0A364XVC0_9BACT</name>
<accession>A0A364XVC0</accession>
<evidence type="ECO:0000313" key="8">
    <source>
        <dbReference type="Proteomes" id="UP000251889"/>
    </source>
</evidence>
<keyword evidence="4" id="KW-0119">Carbohydrate metabolism</keyword>
<evidence type="ECO:0000256" key="1">
    <source>
        <dbReference type="ARBA" id="ARBA00009865"/>
    </source>
</evidence>
<protein>
    <recommendedName>
        <fullName evidence="9">Beta-xylosidase</fullName>
    </recommendedName>
</protein>
<evidence type="ECO:0008006" key="9">
    <source>
        <dbReference type="Google" id="ProtNLM"/>
    </source>
</evidence>
<evidence type="ECO:0000313" key="7">
    <source>
        <dbReference type="EMBL" id="RAV98243.1"/>
    </source>
</evidence>
<dbReference type="GO" id="GO:0045493">
    <property type="term" value="P:xylan catabolic process"/>
    <property type="evidence" value="ECO:0007669"/>
    <property type="project" value="UniProtKB-KW"/>
</dbReference>
<dbReference type="AlphaFoldDB" id="A0A364XVC0"/>
<dbReference type="InterPro" id="IPR052176">
    <property type="entry name" value="Glycosyl_Hydrlase_43_Enz"/>
</dbReference>
<keyword evidence="3 6" id="KW-0378">Hydrolase</keyword>
<reference evidence="7 8" key="1">
    <citation type="submission" date="2018-06" db="EMBL/GenBank/DDBJ databases">
        <title>Chryseolinea flavus sp. nov., a member of the phylum Bacteroidetes isolated from soil.</title>
        <authorList>
            <person name="Li Y."/>
            <person name="Wang J."/>
        </authorList>
    </citation>
    <scope>NUCLEOTIDE SEQUENCE [LARGE SCALE GENOMIC DNA]</scope>
    <source>
        <strain evidence="7 8">SDU1-6</strain>
    </source>
</reference>
<keyword evidence="5 6" id="KW-0326">Glycosidase</keyword>
<comment type="caution">
    <text evidence="7">The sequence shown here is derived from an EMBL/GenBank/DDBJ whole genome shotgun (WGS) entry which is preliminary data.</text>
</comment>
<dbReference type="PANTHER" id="PTHR43772:SF2">
    <property type="entry name" value="PUTATIVE (AFU_ORTHOLOGUE AFUA_2G04480)-RELATED"/>
    <property type="match status" value="1"/>
</dbReference>
<dbReference type="CDD" id="cd18828">
    <property type="entry name" value="GH43_BT3675-like"/>
    <property type="match status" value="1"/>
</dbReference>
<gene>
    <name evidence="7" type="ORF">DQQ10_24895</name>
</gene>
<dbReference type="Pfam" id="PF04616">
    <property type="entry name" value="Glyco_hydro_43"/>
    <property type="match status" value="1"/>
</dbReference>
<dbReference type="InterPro" id="IPR023296">
    <property type="entry name" value="Glyco_hydro_beta-prop_sf"/>
</dbReference>
<dbReference type="OrthoDB" id="3308423at2"/>
<evidence type="ECO:0000256" key="4">
    <source>
        <dbReference type="ARBA" id="ARBA00023277"/>
    </source>
</evidence>
<sequence length="417" mass="46991">MLKNLALLFFTFFVVKTVAQEKLSDGLCKIFSNAQSKNVNMNNIDCNDSLGLVRLPVKEGTNLKALDPMFVSQDASIIITPKGAVNFSKGAVTYTASTPNGEVKIQVDAYVARNPVLKGFYADPDILYSHKDKKFYIYPTSDGFQNWSGTYFKVFSSIDLTSWKDEGVILDLTKDVTWANRNAWAPSAIERNENGKYHYYFYFTAAQKIGVATADNPRGPFKDSGKALIDFKPEGIHNGQEIDPMVFADPVSKKHYLYWGNGYLAAAELNDDMISIKRETLRVIPTDKTFREGTYVFFRKGIYYFMWSEDDTRSPNYKVRYGTSSSPMGPVTIANDNIVIRRNLKQQIHGTGHHAVINIPATDKWFLVYHRFNYPKGITMGRDAGFNREVCIDHLTFDSNGKIIEVIPTLEGVGGTK</sequence>
<evidence type="ECO:0000256" key="2">
    <source>
        <dbReference type="ARBA" id="ARBA00022651"/>
    </source>
</evidence>
<keyword evidence="2" id="KW-0858">Xylan degradation</keyword>
<comment type="similarity">
    <text evidence="1 6">Belongs to the glycosyl hydrolase 43 family.</text>
</comment>
<keyword evidence="2" id="KW-0624">Polysaccharide degradation</keyword>
<dbReference type="EMBL" id="QMFY01000020">
    <property type="protein sequence ID" value="RAV98243.1"/>
    <property type="molecule type" value="Genomic_DNA"/>
</dbReference>